<dbReference type="InterPro" id="IPR046427">
    <property type="entry name" value="Legumain_prodom_sf"/>
</dbReference>
<reference evidence="2 3" key="1">
    <citation type="journal article" date="2018" name="Mol. Plant">
        <title>The genome of Artemisia annua provides insight into the evolution of Asteraceae family and artemisinin biosynthesis.</title>
        <authorList>
            <person name="Shen Q."/>
            <person name="Zhang L."/>
            <person name="Liao Z."/>
            <person name="Wang S."/>
            <person name="Yan T."/>
            <person name="Shi P."/>
            <person name="Liu M."/>
            <person name="Fu X."/>
            <person name="Pan Q."/>
            <person name="Wang Y."/>
            <person name="Lv Z."/>
            <person name="Lu X."/>
            <person name="Zhang F."/>
            <person name="Jiang W."/>
            <person name="Ma Y."/>
            <person name="Chen M."/>
            <person name="Hao X."/>
            <person name="Li L."/>
            <person name="Tang Y."/>
            <person name="Lv G."/>
            <person name="Zhou Y."/>
            <person name="Sun X."/>
            <person name="Brodelius P.E."/>
            <person name="Rose J.K.C."/>
            <person name="Tang K."/>
        </authorList>
    </citation>
    <scope>NUCLEOTIDE SEQUENCE [LARGE SCALE GENOMIC DNA]</scope>
    <source>
        <strain evidence="3">cv. Huhao1</strain>
        <tissue evidence="2">Leaf</tissue>
    </source>
</reference>
<accession>A0A2U1QKP3</accession>
<organism evidence="2 3">
    <name type="scientific">Artemisia annua</name>
    <name type="common">Sweet wormwood</name>
    <dbReference type="NCBI Taxonomy" id="35608"/>
    <lineage>
        <taxon>Eukaryota</taxon>
        <taxon>Viridiplantae</taxon>
        <taxon>Streptophyta</taxon>
        <taxon>Embryophyta</taxon>
        <taxon>Tracheophyta</taxon>
        <taxon>Spermatophyta</taxon>
        <taxon>Magnoliopsida</taxon>
        <taxon>eudicotyledons</taxon>
        <taxon>Gunneridae</taxon>
        <taxon>Pentapetalae</taxon>
        <taxon>asterids</taxon>
        <taxon>campanulids</taxon>
        <taxon>Asterales</taxon>
        <taxon>Asteraceae</taxon>
        <taxon>Asteroideae</taxon>
        <taxon>Anthemideae</taxon>
        <taxon>Artemisiinae</taxon>
        <taxon>Artemisia</taxon>
    </lineage>
</organism>
<dbReference type="AlphaFoldDB" id="A0A2U1QKP3"/>
<dbReference type="Pfam" id="PF20985">
    <property type="entry name" value="Legum_prodom"/>
    <property type="match status" value="1"/>
</dbReference>
<keyword evidence="3" id="KW-1185">Reference proteome</keyword>
<evidence type="ECO:0000313" key="2">
    <source>
        <dbReference type="EMBL" id="PWA98584.1"/>
    </source>
</evidence>
<evidence type="ECO:0000259" key="1">
    <source>
        <dbReference type="Pfam" id="PF20985"/>
    </source>
</evidence>
<dbReference type="Gene3D" id="1.10.132.130">
    <property type="match status" value="1"/>
</dbReference>
<comment type="caution">
    <text evidence="2">The sequence shown here is derived from an EMBL/GenBank/DDBJ whole genome shotgun (WGS) entry which is preliminary data.</text>
</comment>
<proteinExistence type="predicted"/>
<protein>
    <submittedName>
        <fullName evidence="2">Peptidase C13, legumain</fullName>
    </submittedName>
</protein>
<dbReference type="InterPro" id="IPR048501">
    <property type="entry name" value="Legum_prodom"/>
</dbReference>
<dbReference type="OrthoDB" id="751760at2759"/>
<feature type="domain" description="Legumain prodomain" evidence="1">
    <location>
        <begin position="18"/>
        <end position="67"/>
    </location>
</feature>
<sequence length="226" mass="26386">MGYKKSTGEPEQKKELLKKIKEITAHRTHLDSSVSMIEGQLLADRLIEVRGDGMALVDDWDCLKSMRQDREFGKRIHVLPLENTIKGGKYSVEFEIMENDPAEYVMLLLLQTREIFFGDPVERDAKVLESARLLYRETRLVNILKGVFPRYGSLLDETPEKERCCPQRHQGLDKYRRFVYIDSLGMVDATKLIHLMELERTFIDKFPTHESLLNSILIKVPLFQNW</sequence>
<gene>
    <name evidence="2" type="ORF">CTI12_AA017070</name>
</gene>
<evidence type="ECO:0000313" key="3">
    <source>
        <dbReference type="Proteomes" id="UP000245207"/>
    </source>
</evidence>
<dbReference type="STRING" id="35608.A0A2U1QKP3"/>
<dbReference type="Proteomes" id="UP000245207">
    <property type="component" value="Unassembled WGS sequence"/>
</dbReference>
<name>A0A2U1QKP3_ARTAN</name>
<dbReference type="EMBL" id="PKPP01000059">
    <property type="protein sequence ID" value="PWA98584.1"/>
    <property type="molecule type" value="Genomic_DNA"/>
</dbReference>